<dbReference type="Proteomes" id="UP000540423">
    <property type="component" value="Unassembled WGS sequence"/>
</dbReference>
<protein>
    <submittedName>
        <fullName evidence="3">Serine/threonine-protein kinase</fullName>
        <ecNumber evidence="3">2.7.11.1</ecNumber>
    </submittedName>
</protein>
<feature type="region of interest" description="Disordered" evidence="1">
    <location>
        <begin position="30"/>
        <end position="91"/>
    </location>
</feature>
<evidence type="ECO:0000313" key="3">
    <source>
        <dbReference type="EMBL" id="MBB6436549.1"/>
    </source>
</evidence>
<sequence>MKRSGPLCTLLAGLLLAAFMLSLNATTGTNTPGYASGGTPSAPPAPSTPPASSASQIPTDPPSSSGTPTPFPTPAPSGPTTSVPASETVYAGRTTDGSAALSVSVRDGKAVAYYCDGRTRESWLKGVVKEDGSMRLTGRNGAGLEASTRAGTLIGTVEATDREQDFTLARTTKPSGLYRATSRVRGAEVDGG</sequence>
<feature type="chain" id="PRO_5030988083" evidence="2">
    <location>
        <begin position="26"/>
        <end position="192"/>
    </location>
</feature>
<accession>A0A7X0HHM7</accession>
<dbReference type="AlphaFoldDB" id="A0A7X0HHM7"/>
<feature type="signal peptide" evidence="2">
    <location>
        <begin position="1"/>
        <end position="25"/>
    </location>
</feature>
<keyword evidence="3" id="KW-0418">Kinase</keyword>
<reference evidence="3 4" key="1">
    <citation type="submission" date="2020-08" db="EMBL/GenBank/DDBJ databases">
        <title>Genomic Encyclopedia of Type Strains, Phase IV (KMG-IV): sequencing the most valuable type-strain genomes for metagenomic binning, comparative biology and taxonomic classification.</title>
        <authorList>
            <person name="Goeker M."/>
        </authorList>
    </citation>
    <scope>NUCLEOTIDE SEQUENCE [LARGE SCALE GENOMIC DNA]</scope>
    <source>
        <strain evidence="3 4">DSM 40141</strain>
    </source>
</reference>
<dbReference type="EC" id="2.7.11.1" evidence="3"/>
<evidence type="ECO:0000256" key="1">
    <source>
        <dbReference type="SAM" id="MobiDB-lite"/>
    </source>
</evidence>
<gene>
    <name evidence="3" type="ORF">HNQ79_003013</name>
</gene>
<proteinExistence type="predicted"/>
<comment type="caution">
    <text evidence="3">The sequence shown here is derived from an EMBL/GenBank/DDBJ whole genome shotgun (WGS) entry which is preliminary data.</text>
</comment>
<keyword evidence="2" id="KW-0732">Signal</keyword>
<keyword evidence="3" id="KW-0808">Transferase</keyword>
<dbReference type="GO" id="GO:0004674">
    <property type="term" value="F:protein serine/threonine kinase activity"/>
    <property type="evidence" value="ECO:0007669"/>
    <property type="project" value="UniProtKB-EC"/>
</dbReference>
<keyword evidence="4" id="KW-1185">Reference proteome</keyword>
<evidence type="ECO:0000256" key="2">
    <source>
        <dbReference type="SAM" id="SignalP"/>
    </source>
</evidence>
<dbReference type="RefSeq" id="WP_308437349.1">
    <property type="nucleotide sequence ID" value="NZ_BNBN01000008.1"/>
</dbReference>
<dbReference type="EMBL" id="JACHEM010000006">
    <property type="protein sequence ID" value="MBB6436549.1"/>
    <property type="molecule type" value="Genomic_DNA"/>
</dbReference>
<organism evidence="3 4">
    <name type="scientific">Streptomyces candidus</name>
    <dbReference type="NCBI Taxonomy" id="67283"/>
    <lineage>
        <taxon>Bacteria</taxon>
        <taxon>Bacillati</taxon>
        <taxon>Actinomycetota</taxon>
        <taxon>Actinomycetes</taxon>
        <taxon>Kitasatosporales</taxon>
        <taxon>Streptomycetaceae</taxon>
        <taxon>Streptomyces</taxon>
    </lineage>
</organism>
<name>A0A7X0HHM7_9ACTN</name>
<evidence type="ECO:0000313" key="4">
    <source>
        <dbReference type="Proteomes" id="UP000540423"/>
    </source>
</evidence>